<organism evidence="3 4">
    <name type="scientific">Pontibacillus salicampi</name>
    <dbReference type="NCBI Taxonomy" id="1449801"/>
    <lineage>
        <taxon>Bacteria</taxon>
        <taxon>Bacillati</taxon>
        <taxon>Bacillota</taxon>
        <taxon>Bacilli</taxon>
        <taxon>Bacillales</taxon>
        <taxon>Bacillaceae</taxon>
        <taxon>Pontibacillus</taxon>
    </lineage>
</organism>
<sequence>MKWNKQAELIKQLSDRQLVSQVYATQALLFSIALGAMWVLFDSFTDVQALFVWNVSTVIQFGVSAAVFILLVDIILMKVLPKSYYDDGGINERVFRSISIPEIAIIAFVVAFSEELLFRGVLHTEFGYVLASVAFALMHIRYLTKPVLLVSVLLISFYLGLMYEWTGELWVTIVAHFLIDLVLGLMIRLKWMR</sequence>
<gene>
    <name evidence="3" type="ORF">ACFFGV_05845</name>
</gene>
<feature type="transmembrane region" description="Helical" evidence="1">
    <location>
        <begin position="93"/>
        <end position="112"/>
    </location>
</feature>
<dbReference type="EMBL" id="JBHLTP010000003">
    <property type="protein sequence ID" value="MFC0523117.1"/>
    <property type="molecule type" value="Genomic_DNA"/>
</dbReference>
<dbReference type="PANTHER" id="PTHR43592">
    <property type="entry name" value="CAAX AMINO TERMINAL PROTEASE"/>
    <property type="match status" value="1"/>
</dbReference>
<reference evidence="3 4" key="1">
    <citation type="submission" date="2024-09" db="EMBL/GenBank/DDBJ databases">
        <authorList>
            <person name="Sun Q."/>
            <person name="Mori K."/>
        </authorList>
    </citation>
    <scope>NUCLEOTIDE SEQUENCE [LARGE SCALE GENOMIC DNA]</scope>
    <source>
        <strain evidence="3 4">NCAIM B.02529</strain>
    </source>
</reference>
<feature type="transmembrane region" description="Helical" evidence="1">
    <location>
        <begin position="118"/>
        <end position="140"/>
    </location>
</feature>
<keyword evidence="1" id="KW-1133">Transmembrane helix</keyword>
<dbReference type="InterPro" id="IPR003675">
    <property type="entry name" value="Rce1/LyrA-like_dom"/>
</dbReference>
<keyword evidence="1" id="KW-0812">Transmembrane</keyword>
<protein>
    <submittedName>
        <fullName evidence="3">Lysostaphin resistance A-like protein</fullName>
    </submittedName>
</protein>
<name>A0ABV6LL97_9BACI</name>
<keyword evidence="4" id="KW-1185">Reference proteome</keyword>
<feature type="domain" description="CAAX prenyl protease 2/Lysostaphin resistance protein A-like" evidence="2">
    <location>
        <begin position="100"/>
        <end position="182"/>
    </location>
</feature>
<feature type="transmembrane region" description="Helical" evidence="1">
    <location>
        <begin position="147"/>
        <end position="163"/>
    </location>
</feature>
<dbReference type="Pfam" id="PF02517">
    <property type="entry name" value="Rce1-like"/>
    <property type="match status" value="1"/>
</dbReference>
<keyword evidence="1" id="KW-0472">Membrane</keyword>
<evidence type="ECO:0000313" key="4">
    <source>
        <dbReference type="Proteomes" id="UP001589836"/>
    </source>
</evidence>
<feature type="transmembrane region" description="Helical" evidence="1">
    <location>
        <begin position="169"/>
        <end position="187"/>
    </location>
</feature>
<accession>A0ABV6LL97</accession>
<evidence type="ECO:0000256" key="1">
    <source>
        <dbReference type="SAM" id="Phobius"/>
    </source>
</evidence>
<evidence type="ECO:0000313" key="3">
    <source>
        <dbReference type="EMBL" id="MFC0523117.1"/>
    </source>
</evidence>
<dbReference type="Proteomes" id="UP001589836">
    <property type="component" value="Unassembled WGS sequence"/>
</dbReference>
<dbReference type="RefSeq" id="WP_377345652.1">
    <property type="nucleotide sequence ID" value="NZ_JBHLTP010000003.1"/>
</dbReference>
<proteinExistence type="predicted"/>
<feature type="transmembrane region" description="Helical" evidence="1">
    <location>
        <begin position="21"/>
        <end position="41"/>
    </location>
</feature>
<feature type="transmembrane region" description="Helical" evidence="1">
    <location>
        <begin position="61"/>
        <end position="81"/>
    </location>
</feature>
<comment type="caution">
    <text evidence="3">The sequence shown here is derived from an EMBL/GenBank/DDBJ whole genome shotgun (WGS) entry which is preliminary data.</text>
</comment>
<dbReference type="PANTHER" id="PTHR43592:SF15">
    <property type="entry name" value="CAAX AMINO TERMINAL PROTEASE FAMILY PROTEIN"/>
    <property type="match status" value="1"/>
</dbReference>
<evidence type="ECO:0000259" key="2">
    <source>
        <dbReference type="Pfam" id="PF02517"/>
    </source>
</evidence>